<dbReference type="GO" id="GO:0043531">
    <property type="term" value="F:ADP binding"/>
    <property type="evidence" value="ECO:0007669"/>
    <property type="project" value="InterPro"/>
</dbReference>
<dbReference type="Pfam" id="PF00931">
    <property type="entry name" value="NB-ARC"/>
    <property type="match status" value="1"/>
</dbReference>
<dbReference type="PRINTS" id="PR00364">
    <property type="entry name" value="DISEASERSIST"/>
</dbReference>
<dbReference type="SUPFAM" id="SSF52540">
    <property type="entry name" value="P-loop containing nucleoside triphosphate hydrolases"/>
    <property type="match status" value="1"/>
</dbReference>
<dbReference type="Gene3D" id="3.40.50.300">
    <property type="entry name" value="P-loop containing nucleotide triphosphate hydrolases"/>
    <property type="match status" value="1"/>
</dbReference>
<organism evidence="3 4">
    <name type="scientific">Rubroshorea leprosula</name>
    <dbReference type="NCBI Taxonomy" id="152421"/>
    <lineage>
        <taxon>Eukaryota</taxon>
        <taxon>Viridiplantae</taxon>
        <taxon>Streptophyta</taxon>
        <taxon>Embryophyta</taxon>
        <taxon>Tracheophyta</taxon>
        <taxon>Spermatophyta</taxon>
        <taxon>Magnoliopsida</taxon>
        <taxon>eudicotyledons</taxon>
        <taxon>Gunneridae</taxon>
        <taxon>Pentapetalae</taxon>
        <taxon>rosids</taxon>
        <taxon>malvids</taxon>
        <taxon>Malvales</taxon>
        <taxon>Dipterocarpaceae</taxon>
        <taxon>Rubroshorea</taxon>
    </lineage>
</organism>
<name>A0AAV5I142_9ROSI</name>
<sequence length="307" mass="34539">MADLVGAFLEIVKCIATPTCNYVDHYKNFDDDVNELRGKLGDLNRRKQDIESGIQAEARAGQMVKEEVQGWIQHVQTINEDVQTILEKAQRVKWCRKACLGKHVRRKIDVVKAIHEQGSIFEALVIAKAPAQGIIIPTENLEGEKSVKEKIWEYLMGDEVGMIGVCGIGGVGKTTMMKHENDECTPGSHTRMWDPGVHQSWSFALQKNIALAMGETLRKDEEEMRRAAKLMDIMGKVSFVLILDDVWEKFSLKDVGILEPTEQNECKIVITSRSIEVCSGMAPVADKEYERLFNHKAIEEGKAVELI</sequence>
<dbReference type="EMBL" id="BPVZ01000004">
    <property type="protein sequence ID" value="GKU91030.1"/>
    <property type="molecule type" value="Genomic_DNA"/>
</dbReference>
<keyword evidence="4" id="KW-1185">Reference proteome</keyword>
<dbReference type="AlphaFoldDB" id="A0AAV5I142"/>
<dbReference type="InterPro" id="IPR050905">
    <property type="entry name" value="Plant_NBS-LRR"/>
</dbReference>
<protein>
    <recommendedName>
        <fullName evidence="2">NB-ARC domain-containing protein</fullName>
    </recommendedName>
</protein>
<dbReference type="InterPro" id="IPR027417">
    <property type="entry name" value="P-loop_NTPase"/>
</dbReference>
<proteinExistence type="predicted"/>
<dbReference type="PANTHER" id="PTHR33463">
    <property type="entry name" value="NB-ARC DOMAIN-CONTAINING PROTEIN-RELATED"/>
    <property type="match status" value="1"/>
</dbReference>
<evidence type="ECO:0000313" key="3">
    <source>
        <dbReference type="EMBL" id="GKU91030.1"/>
    </source>
</evidence>
<evidence type="ECO:0000313" key="4">
    <source>
        <dbReference type="Proteomes" id="UP001054252"/>
    </source>
</evidence>
<feature type="domain" description="NB-ARC" evidence="2">
    <location>
        <begin position="146"/>
        <end position="291"/>
    </location>
</feature>
<keyword evidence="1" id="KW-0611">Plant defense</keyword>
<evidence type="ECO:0000259" key="2">
    <source>
        <dbReference type="Pfam" id="PF00931"/>
    </source>
</evidence>
<gene>
    <name evidence="3" type="ORF">SLEP1_g4959</name>
</gene>
<dbReference type="PANTHER" id="PTHR33463:SF187">
    <property type="entry name" value="AND NB-ARC DOMAIN DISEASE RESISTANCE PROTEIN, PUTATIVE-RELATED"/>
    <property type="match status" value="1"/>
</dbReference>
<evidence type="ECO:0000256" key="1">
    <source>
        <dbReference type="ARBA" id="ARBA00022821"/>
    </source>
</evidence>
<reference evidence="3 4" key="1">
    <citation type="journal article" date="2021" name="Commun. Biol.">
        <title>The genome of Shorea leprosula (Dipterocarpaceae) highlights the ecological relevance of drought in aseasonal tropical rainforests.</title>
        <authorList>
            <person name="Ng K.K.S."/>
            <person name="Kobayashi M.J."/>
            <person name="Fawcett J.A."/>
            <person name="Hatakeyama M."/>
            <person name="Paape T."/>
            <person name="Ng C.H."/>
            <person name="Ang C.C."/>
            <person name="Tnah L.H."/>
            <person name="Lee C.T."/>
            <person name="Nishiyama T."/>
            <person name="Sese J."/>
            <person name="O'Brien M.J."/>
            <person name="Copetti D."/>
            <person name="Mohd Noor M.I."/>
            <person name="Ong R.C."/>
            <person name="Putra M."/>
            <person name="Sireger I.Z."/>
            <person name="Indrioko S."/>
            <person name="Kosugi Y."/>
            <person name="Izuno A."/>
            <person name="Isagi Y."/>
            <person name="Lee S.L."/>
            <person name="Shimizu K.K."/>
        </authorList>
    </citation>
    <scope>NUCLEOTIDE SEQUENCE [LARGE SCALE GENOMIC DNA]</scope>
    <source>
        <strain evidence="3">214</strain>
    </source>
</reference>
<comment type="caution">
    <text evidence="3">The sequence shown here is derived from an EMBL/GenBank/DDBJ whole genome shotgun (WGS) entry which is preliminary data.</text>
</comment>
<dbReference type="InterPro" id="IPR002182">
    <property type="entry name" value="NB-ARC"/>
</dbReference>
<dbReference type="Proteomes" id="UP001054252">
    <property type="component" value="Unassembled WGS sequence"/>
</dbReference>
<accession>A0AAV5I142</accession>